<evidence type="ECO:0000313" key="1">
    <source>
        <dbReference type="EMBL" id="AWG24809.1"/>
    </source>
</evidence>
<dbReference type="Proteomes" id="UP000244677">
    <property type="component" value="Chromosome"/>
</dbReference>
<protein>
    <submittedName>
        <fullName evidence="1">Uncharacterized protein</fullName>
    </submittedName>
</protein>
<dbReference type="KEGG" id="fki:FK004_05990"/>
<name>A0A2S1LM69_9FLAO</name>
<dbReference type="EMBL" id="CP020919">
    <property type="protein sequence ID" value="AWG24809.1"/>
    <property type="molecule type" value="Genomic_DNA"/>
</dbReference>
<organism evidence="1 3">
    <name type="scientific">Flavobacterium kingsejongi</name>
    <dbReference type="NCBI Taxonomy" id="1678728"/>
    <lineage>
        <taxon>Bacteria</taxon>
        <taxon>Pseudomonadati</taxon>
        <taxon>Bacteroidota</taxon>
        <taxon>Flavobacteriia</taxon>
        <taxon>Flavobacteriales</taxon>
        <taxon>Flavobacteriaceae</taxon>
        <taxon>Flavobacterium</taxon>
    </lineage>
</organism>
<sequence length="143" mass="16566">MTTATKDQKLAIRRNVGYDIGVKEEYVQWATNDNAKTSLNDLSFDQANQILIKQGEKPHTGENWAYFDALNPKHKKILSLMRELQWTKPHPVHHEVPNMLLLSDFLKSDKSPVKKPLKEMIDNELSKIIKALQRIILTTKYKV</sequence>
<keyword evidence="3" id="KW-1185">Reference proteome</keyword>
<evidence type="ECO:0000313" key="2">
    <source>
        <dbReference type="EMBL" id="AWG25045.1"/>
    </source>
</evidence>
<evidence type="ECO:0000313" key="3">
    <source>
        <dbReference type="Proteomes" id="UP000244677"/>
    </source>
</evidence>
<proteinExistence type="predicted"/>
<dbReference type="EMBL" id="CP020919">
    <property type="protein sequence ID" value="AWG25045.1"/>
    <property type="molecule type" value="Genomic_DNA"/>
</dbReference>
<accession>A0A2S1LM69</accession>
<dbReference type="AlphaFoldDB" id="A0A2S1LM69"/>
<reference evidence="1 3" key="1">
    <citation type="submission" date="2017-04" db="EMBL/GenBank/DDBJ databases">
        <title>Complete genome sequence of Flavobacterium kingsejong AJ004.</title>
        <authorList>
            <person name="Lee P.C."/>
        </authorList>
    </citation>
    <scope>NUCLEOTIDE SEQUENCE [LARGE SCALE GENOMIC DNA]</scope>
    <source>
        <strain evidence="1 3">AJ004</strain>
    </source>
</reference>
<dbReference type="RefSeq" id="WP_108736438.1">
    <property type="nucleotide sequence ID" value="NZ_CP020919.1"/>
</dbReference>
<gene>
    <name evidence="1" type="ORF">FK004_05990</name>
    <name evidence="2" type="ORF">FK004_07265</name>
</gene>
<dbReference type="OrthoDB" id="1150496at2"/>
<dbReference type="KEGG" id="fki:FK004_07265"/>